<comment type="caution">
    <text evidence="4">The sequence shown here is derived from an EMBL/GenBank/DDBJ whole genome shotgun (WGS) entry which is preliminary data.</text>
</comment>
<dbReference type="InterPro" id="IPR022488">
    <property type="entry name" value="PPK2-related"/>
</dbReference>
<proteinExistence type="predicted"/>
<dbReference type="Proteomes" id="UP001595900">
    <property type="component" value="Unassembled WGS sequence"/>
</dbReference>
<keyword evidence="5" id="KW-1185">Reference proteome</keyword>
<dbReference type="EMBL" id="JBHSCN010000002">
    <property type="protein sequence ID" value="MFC4242061.1"/>
    <property type="molecule type" value="Genomic_DNA"/>
</dbReference>
<reference evidence="5" key="1">
    <citation type="journal article" date="2019" name="Int. J. Syst. Evol. Microbiol.">
        <title>The Global Catalogue of Microorganisms (GCM) 10K type strain sequencing project: providing services to taxonomists for standard genome sequencing and annotation.</title>
        <authorList>
            <consortium name="The Broad Institute Genomics Platform"/>
            <consortium name="The Broad Institute Genome Sequencing Center for Infectious Disease"/>
            <person name="Wu L."/>
            <person name="Ma J."/>
        </authorList>
    </citation>
    <scope>NUCLEOTIDE SEQUENCE [LARGE SCALE GENOMIC DNA]</scope>
    <source>
        <strain evidence="5">CGMCC 1.10363</strain>
    </source>
</reference>
<sequence length="287" mass="32700">MHKAWKDDPAVALAALPGTKLADIDPASTPGFKGDKKLGDKATGQQVLDAGRAQLTELQQRLYARGVEGDERRVLLILQGMDTSGKDGTVRHVVGSTHPEGVALTSFKAPTPWERRHDFLWRVSRRVPKRGMLGVFNRSHYEDVLIQRVHHLAPPAEIERRYGAINEFENGLAERGITMVKVMLHISPEEQKERLQERLDRPDRYWKYNPADVTERGFWNEYQEAYELAITRCSIDAAPWYVVPADKKWYARIAVQRLLVGALESLDLSWPPPSFDVQAEKKRLKQS</sequence>
<keyword evidence="2 4" id="KW-0418">Kinase</keyword>
<keyword evidence="1" id="KW-0808">Transferase</keyword>
<dbReference type="PANTHER" id="PTHR34383">
    <property type="entry name" value="POLYPHOSPHATE:AMP PHOSPHOTRANSFERASE-RELATED"/>
    <property type="match status" value="1"/>
</dbReference>
<evidence type="ECO:0000313" key="5">
    <source>
        <dbReference type="Proteomes" id="UP001595900"/>
    </source>
</evidence>
<dbReference type="PIRSF" id="PIRSF028756">
    <property type="entry name" value="PPK2_prd"/>
    <property type="match status" value="1"/>
</dbReference>
<accession>A0ABV8Q3I8</accession>
<feature type="domain" description="Polyphosphate kinase-2-related" evidence="3">
    <location>
        <begin position="41"/>
        <end position="265"/>
    </location>
</feature>
<dbReference type="InterPro" id="IPR016898">
    <property type="entry name" value="Polyphosphate_phosphotransfera"/>
</dbReference>
<protein>
    <submittedName>
        <fullName evidence="4">Polyphosphate kinase 2 family protein</fullName>
    </submittedName>
</protein>
<dbReference type="GO" id="GO:0016301">
    <property type="term" value="F:kinase activity"/>
    <property type="evidence" value="ECO:0007669"/>
    <property type="project" value="UniProtKB-KW"/>
</dbReference>
<organism evidence="4 5">
    <name type="scientific">Gryllotalpicola reticulitermitis</name>
    <dbReference type="NCBI Taxonomy" id="1184153"/>
    <lineage>
        <taxon>Bacteria</taxon>
        <taxon>Bacillati</taxon>
        <taxon>Actinomycetota</taxon>
        <taxon>Actinomycetes</taxon>
        <taxon>Micrococcales</taxon>
        <taxon>Microbacteriaceae</taxon>
        <taxon>Gryllotalpicola</taxon>
    </lineage>
</organism>
<dbReference type="InterPro" id="IPR027417">
    <property type="entry name" value="P-loop_NTPase"/>
</dbReference>
<dbReference type="PANTHER" id="PTHR34383:SF3">
    <property type="entry name" value="POLYPHOSPHATE:AMP PHOSPHOTRANSFERASE"/>
    <property type="match status" value="1"/>
</dbReference>
<dbReference type="SUPFAM" id="SSF52540">
    <property type="entry name" value="P-loop containing nucleoside triphosphate hydrolases"/>
    <property type="match status" value="1"/>
</dbReference>
<dbReference type="NCBIfam" id="TIGR03709">
    <property type="entry name" value="PPK2_rel_1"/>
    <property type="match status" value="1"/>
</dbReference>
<evidence type="ECO:0000256" key="1">
    <source>
        <dbReference type="ARBA" id="ARBA00022679"/>
    </source>
</evidence>
<evidence type="ECO:0000256" key="2">
    <source>
        <dbReference type="ARBA" id="ARBA00022777"/>
    </source>
</evidence>
<evidence type="ECO:0000313" key="4">
    <source>
        <dbReference type="EMBL" id="MFC4242061.1"/>
    </source>
</evidence>
<evidence type="ECO:0000259" key="3">
    <source>
        <dbReference type="Pfam" id="PF03976"/>
    </source>
</evidence>
<dbReference type="Pfam" id="PF03976">
    <property type="entry name" value="PPK2"/>
    <property type="match status" value="1"/>
</dbReference>
<dbReference type="RefSeq" id="WP_390226843.1">
    <property type="nucleotide sequence ID" value="NZ_JBHSCN010000002.1"/>
</dbReference>
<dbReference type="InterPro" id="IPR022300">
    <property type="entry name" value="PPK2-rel_1"/>
</dbReference>
<gene>
    <name evidence="4" type="ORF">ACFOYW_01645</name>
</gene>
<dbReference type="Gene3D" id="3.40.50.300">
    <property type="entry name" value="P-loop containing nucleotide triphosphate hydrolases"/>
    <property type="match status" value="1"/>
</dbReference>
<name>A0ABV8Q3I8_9MICO</name>